<evidence type="ECO:0000256" key="1">
    <source>
        <dbReference type="ARBA" id="ARBA00023015"/>
    </source>
</evidence>
<dbReference type="Proteomes" id="UP000760545">
    <property type="component" value="Unassembled WGS sequence"/>
</dbReference>
<keyword evidence="3" id="KW-0804">Transcription</keyword>
<dbReference type="Pfam" id="PF02311">
    <property type="entry name" value="AraC_binding"/>
    <property type="match status" value="1"/>
</dbReference>
<evidence type="ECO:0000256" key="3">
    <source>
        <dbReference type="ARBA" id="ARBA00023163"/>
    </source>
</evidence>
<sequence length="294" mass="34720">MNTTTLKEGFLGQKMIALPKSVIKTIKKNPITKSFYISDLGYYPTAHHHHRTRKKGAKQYIFIYCTKGKGEIRLNDTTTKISPNQFFILPKKVKHEYMADKKDPWSIYWFHFNGNLASKLYNRYASNPTNLRNIPFSAENIESFDKIFNLFDNNNLEHGLEFANILALNFISSFIYYNAEEQKELDQGDNVINAIREYLLSDLQKNHTLDHISERFNYSKSYLHTKFKKRTGYSIIVFHNLKKVQKACEYLIYTDLSIKEISFKVGFDDPLYFSRIFKKYMGKSPRKYKNGWQK</sequence>
<keyword evidence="2" id="KW-0238">DNA-binding</keyword>
<dbReference type="PRINTS" id="PR00032">
    <property type="entry name" value="HTHARAC"/>
</dbReference>
<proteinExistence type="predicted"/>
<dbReference type="Gene3D" id="2.60.120.280">
    <property type="entry name" value="Regulatory protein AraC"/>
    <property type="match status" value="1"/>
</dbReference>
<dbReference type="CDD" id="cd06986">
    <property type="entry name" value="cupin_MmsR-like_N"/>
    <property type="match status" value="1"/>
</dbReference>
<dbReference type="InterPro" id="IPR009057">
    <property type="entry name" value="Homeodomain-like_sf"/>
</dbReference>
<reference evidence="5 6" key="1">
    <citation type="submission" date="2020-03" db="EMBL/GenBank/DDBJ databases">
        <title>Tamlana sp. nov, isolated from XXX.</title>
        <authorList>
            <person name="Cao W.R."/>
        </authorList>
    </citation>
    <scope>NUCLEOTIDE SEQUENCE [LARGE SCALE GENOMIC DNA]</scope>
    <source>
        <strain evidence="5 6">HST1-43</strain>
    </source>
</reference>
<dbReference type="EMBL" id="JAAVJS010000019">
    <property type="protein sequence ID" value="NJX16362.1"/>
    <property type="molecule type" value="Genomic_DNA"/>
</dbReference>
<dbReference type="SUPFAM" id="SSF46689">
    <property type="entry name" value="Homeodomain-like"/>
    <property type="match status" value="2"/>
</dbReference>
<dbReference type="InterPro" id="IPR018060">
    <property type="entry name" value="HTH_AraC"/>
</dbReference>
<dbReference type="InterPro" id="IPR020449">
    <property type="entry name" value="Tscrpt_reg_AraC-type_HTH"/>
</dbReference>
<name>A0ABX1DE73_9FLAO</name>
<evidence type="ECO:0000256" key="2">
    <source>
        <dbReference type="ARBA" id="ARBA00023125"/>
    </source>
</evidence>
<dbReference type="SMART" id="SM00342">
    <property type="entry name" value="HTH_ARAC"/>
    <property type="match status" value="1"/>
</dbReference>
<dbReference type="PROSITE" id="PS00041">
    <property type="entry name" value="HTH_ARAC_FAMILY_1"/>
    <property type="match status" value="1"/>
</dbReference>
<organism evidence="5 6">
    <name type="scientific">Tamlana crocina</name>
    <dbReference type="NCBI Taxonomy" id="393006"/>
    <lineage>
        <taxon>Bacteria</taxon>
        <taxon>Pseudomonadati</taxon>
        <taxon>Bacteroidota</taxon>
        <taxon>Flavobacteriia</taxon>
        <taxon>Flavobacteriales</taxon>
        <taxon>Flavobacteriaceae</taxon>
        <taxon>Tamlana</taxon>
    </lineage>
</organism>
<evidence type="ECO:0000259" key="4">
    <source>
        <dbReference type="PROSITE" id="PS01124"/>
    </source>
</evidence>
<gene>
    <name evidence="5" type="ORF">HC176_12775</name>
</gene>
<dbReference type="PANTHER" id="PTHR43280">
    <property type="entry name" value="ARAC-FAMILY TRANSCRIPTIONAL REGULATOR"/>
    <property type="match status" value="1"/>
</dbReference>
<dbReference type="PROSITE" id="PS01124">
    <property type="entry name" value="HTH_ARAC_FAMILY_2"/>
    <property type="match status" value="1"/>
</dbReference>
<dbReference type="Pfam" id="PF12833">
    <property type="entry name" value="HTH_18"/>
    <property type="match status" value="1"/>
</dbReference>
<dbReference type="PANTHER" id="PTHR43280:SF30">
    <property type="entry name" value="MMSAB OPERON REGULATORY PROTEIN"/>
    <property type="match status" value="1"/>
</dbReference>
<dbReference type="InterPro" id="IPR037923">
    <property type="entry name" value="HTH-like"/>
</dbReference>
<keyword evidence="6" id="KW-1185">Reference proteome</keyword>
<dbReference type="SUPFAM" id="SSF51215">
    <property type="entry name" value="Regulatory protein AraC"/>
    <property type="match status" value="1"/>
</dbReference>
<comment type="caution">
    <text evidence="5">The sequence shown here is derived from an EMBL/GenBank/DDBJ whole genome shotgun (WGS) entry which is preliminary data.</text>
</comment>
<dbReference type="InterPro" id="IPR018062">
    <property type="entry name" value="HTH_AraC-typ_CS"/>
</dbReference>
<feature type="domain" description="HTH araC/xylS-type" evidence="4">
    <location>
        <begin position="193"/>
        <end position="291"/>
    </location>
</feature>
<accession>A0ABX1DE73</accession>
<dbReference type="Gene3D" id="1.10.10.60">
    <property type="entry name" value="Homeodomain-like"/>
    <property type="match status" value="2"/>
</dbReference>
<protein>
    <submittedName>
        <fullName evidence="5">AraC family transcriptional regulator</fullName>
    </submittedName>
</protein>
<dbReference type="InterPro" id="IPR003313">
    <property type="entry name" value="AraC-bd"/>
</dbReference>
<keyword evidence="1" id="KW-0805">Transcription regulation</keyword>
<dbReference type="RefSeq" id="WP_167918886.1">
    <property type="nucleotide sequence ID" value="NZ_JAAVJS010000019.1"/>
</dbReference>
<evidence type="ECO:0000313" key="6">
    <source>
        <dbReference type="Proteomes" id="UP000760545"/>
    </source>
</evidence>
<evidence type="ECO:0000313" key="5">
    <source>
        <dbReference type="EMBL" id="NJX16362.1"/>
    </source>
</evidence>